<dbReference type="Proteomes" id="UP001530293">
    <property type="component" value="Unassembled WGS sequence"/>
</dbReference>
<evidence type="ECO:0000256" key="5">
    <source>
        <dbReference type="ARBA" id="ARBA00022531"/>
    </source>
</evidence>
<reference evidence="10 11" key="1">
    <citation type="submission" date="2024-10" db="EMBL/GenBank/DDBJ databases">
        <title>Updated reference genomes for cyclostephanoid diatoms.</title>
        <authorList>
            <person name="Roberts W.R."/>
            <person name="Alverson A.J."/>
        </authorList>
    </citation>
    <scope>NUCLEOTIDE SEQUENCE [LARGE SCALE GENOMIC DNA]</scope>
    <source>
        <strain evidence="10 11">AJA232-27</strain>
    </source>
</reference>
<evidence type="ECO:0000256" key="9">
    <source>
        <dbReference type="SAM" id="SignalP"/>
    </source>
</evidence>
<feature type="signal peptide" evidence="9">
    <location>
        <begin position="1"/>
        <end position="15"/>
    </location>
</feature>
<feature type="binding site" evidence="8">
    <location>
        <position position="60"/>
    </location>
    <ligand>
        <name>chlorophyll a</name>
        <dbReference type="ChEBI" id="CHEBI:58416"/>
        <label>1</label>
    </ligand>
</feature>
<evidence type="ECO:0000256" key="4">
    <source>
        <dbReference type="ARBA" id="ARBA00022528"/>
    </source>
</evidence>
<keyword evidence="8" id="KW-0157">Chromophore</keyword>
<keyword evidence="9" id="KW-0732">Signal</keyword>
<evidence type="ECO:0000256" key="2">
    <source>
        <dbReference type="ARBA" id="ARBA00004229"/>
    </source>
</evidence>
<keyword evidence="6" id="KW-0934">Plastid</keyword>
<comment type="similarity">
    <text evidence="3">Belongs to the fucoxanthin chlorophyll protein family.</text>
</comment>
<dbReference type="AlphaFoldDB" id="A0ABD3M6J9"/>
<dbReference type="Gene3D" id="1.10.3460.10">
    <property type="entry name" value="Chlorophyll a/b binding protein domain"/>
    <property type="match status" value="1"/>
</dbReference>
<dbReference type="InterPro" id="IPR022796">
    <property type="entry name" value="Chloroa_b-bind"/>
</dbReference>
<organism evidence="10 11">
    <name type="scientific">Discostella pseudostelligera</name>
    <dbReference type="NCBI Taxonomy" id="259834"/>
    <lineage>
        <taxon>Eukaryota</taxon>
        <taxon>Sar</taxon>
        <taxon>Stramenopiles</taxon>
        <taxon>Ochrophyta</taxon>
        <taxon>Bacillariophyta</taxon>
        <taxon>Coscinodiscophyceae</taxon>
        <taxon>Thalassiosirophycidae</taxon>
        <taxon>Stephanodiscales</taxon>
        <taxon>Stephanodiscaceae</taxon>
        <taxon>Discostella</taxon>
    </lineage>
</organism>
<protein>
    <submittedName>
        <fullName evidence="10">Uncharacterized protein</fullName>
    </submittedName>
</protein>
<evidence type="ECO:0000256" key="8">
    <source>
        <dbReference type="PIRSR" id="PIRSR601344-1"/>
    </source>
</evidence>
<name>A0ABD3M6J9_9STRA</name>
<evidence type="ECO:0000313" key="10">
    <source>
        <dbReference type="EMBL" id="KAL3759670.1"/>
    </source>
</evidence>
<accession>A0ABD3M6J9</accession>
<evidence type="ECO:0000256" key="3">
    <source>
        <dbReference type="ARBA" id="ARBA00005933"/>
    </source>
</evidence>
<dbReference type="Pfam" id="PF00504">
    <property type="entry name" value="Chloroa_b-bind"/>
    <property type="match status" value="1"/>
</dbReference>
<comment type="subcellular location">
    <subcellularLocation>
        <location evidence="2">Plastid</location>
        <location evidence="2">Chloroplast</location>
    </subcellularLocation>
</comment>
<keyword evidence="4" id="KW-0150">Chloroplast</keyword>
<comment type="caution">
    <text evidence="10">The sequence shown here is derived from an EMBL/GenBank/DDBJ whole genome shotgun (WGS) entry which is preliminary data.</text>
</comment>
<feature type="binding site" evidence="8">
    <location>
        <position position="179"/>
    </location>
    <ligand>
        <name>chlorophyll a</name>
        <dbReference type="ChEBI" id="CHEBI:58416"/>
        <label>1</label>
    </ligand>
</feature>
<evidence type="ECO:0000313" key="11">
    <source>
        <dbReference type="Proteomes" id="UP001530293"/>
    </source>
</evidence>
<keyword evidence="8" id="KW-0148">Chlorophyll</keyword>
<feature type="binding site" evidence="8">
    <location>
        <position position="75"/>
    </location>
    <ligand>
        <name>chlorophyll a</name>
        <dbReference type="ChEBI" id="CHEBI:58416"/>
        <label>1</label>
    </ligand>
</feature>
<feature type="binding site" evidence="8">
    <location>
        <position position="191"/>
    </location>
    <ligand>
        <name>chlorophyll a</name>
        <dbReference type="ChEBI" id="CHEBI:58416"/>
        <label>1</label>
    </ligand>
</feature>
<evidence type="ECO:0000256" key="7">
    <source>
        <dbReference type="ARBA" id="ARBA00023243"/>
    </source>
</evidence>
<dbReference type="GO" id="GO:0015979">
    <property type="term" value="P:photosynthesis"/>
    <property type="evidence" value="ECO:0007669"/>
    <property type="project" value="UniProtKB-KW"/>
</dbReference>
<dbReference type="GO" id="GO:0030076">
    <property type="term" value="C:light-harvesting complex"/>
    <property type="evidence" value="ECO:0007669"/>
    <property type="project" value="UniProtKB-KW"/>
</dbReference>
<evidence type="ECO:0000256" key="1">
    <source>
        <dbReference type="ARBA" id="ARBA00004022"/>
    </source>
</evidence>
<dbReference type="SUPFAM" id="SSF103511">
    <property type="entry name" value="Chlorophyll a-b binding protein"/>
    <property type="match status" value="1"/>
</dbReference>
<feature type="binding site" evidence="8">
    <location>
        <position position="72"/>
    </location>
    <ligand>
        <name>chlorophyll a</name>
        <dbReference type="ChEBI" id="CHEBI:58416"/>
        <label>1</label>
    </ligand>
</feature>
<keyword evidence="11" id="KW-1185">Reference proteome</keyword>
<gene>
    <name evidence="10" type="ORF">ACHAWU_009817</name>
</gene>
<feature type="binding site" evidence="8">
    <location>
        <position position="174"/>
    </location>
    <ligand>
        <name>chlorophyll a</name>
        <dbReference type="ChEBI" id="CHEBI:58416"/>
        <label>1</label>
    </ligand>
</feature>
<dbReference type="PANTHER" id="PTHR21649">
    <property type="entry name" value="CHLOROPHYLL A/B BINDING PROTEIN"/>
    <property type="match status" value="1"/>
</dbReference>
<comment type="function">
    <text evidence="1">The light-harvesting complex (LHC) functions as a light receptor, it captures and delivers excitation energy to photosystems with which it is closely associated. Energy is transferred from the carotenoid and chlorophyll C (or B) to chlorophyll A and the photosynthetic reaction centers where it is used to synthesize ATP and reducing power.</text>
</comment>
<feature type="chain" id="PRO_5044873844" evidence="9">
    <location>
        <begin position="16"/>
        <end position="202"/>
    </location>
</feature>
<keyword evidence="7" id="KW-0437">Light-harvesting polypeptide</keyword>
<proteinExistence type="inferred from homology"/>
<feature type="binding site" description="axial binding residue" evidence="8">
    <location>
        <position position="77"/>
    </location>
    <ligand>
        <name>chlorophyll b</name>
        <dbReference type="ChEBI" id="CHEBI:61721"/>
        <label>1</label>
    </ligand>
    <ligandPart>
        <name>Mg</name>
        <dbReference type="ChEBI" id="CHEBI:25107"/>
    </ligandPart>
</feature>
<dbReference type="GO" id="GO:0009507">
    <property type="term" value="C:chloroplast"/>
    <property type="evidence" value="ECO:0007669"/>
    <property type="project" value="UniProtKB-SubCell"/>
</dbReference>
<dbReference type="EMBL" id="JALLBG020000199">
    <property type="protein sequence ID" value="KAL3759670.1"/>
    <property type="molecule type" value="Genomic_DNA"/>
</dbReference>
<sequence>MKAVVFASLIGSAAAFAPAPTARTSTSLAVEKSKALPFLPNPVNCEGYVGNVGFDPLGVSNYFPVDYLREAELKHGRMCQLAWLGYVAVDLGMRVPGYPEAMSSATSATVHGPAVEYGALGNIFIWIAIAEMTSWIGVSQMLQGSGRAPGDFGLGTKFIEGKSAAEVESMKLKEITHCRLAMLAFSGVVTQSVLYDKGFPYF</sequence>
<keyword evidence="5" id="KW-0602">Photosynthesis</keyword>
<dbReference type="InterPro" id="IPR001344">
    <property type="entry name" value="Chloro_AB-bd_pln"/>
</dbReference>
<evidence type="ECO:0000256" key="6">
    <source>
        <dbReference type="ARBA" id="ARBA00022640"/>
    </source>
</evidence>
<feature type="binding site" evidence="8">
    <location>
        <position position="173"/>
    </location>
    <ligand>
        <name>chlorophyll a</name>
        <dbReference type="ChEBI" id="CHEBI:58416"/>
        <label>1</label>
    </ligand>
</feature>